<sequence>MKIQCLIVDDEPPARELLASYIEKMDDLEISGQCGNALEAFAFIQKYPVHILFLDIQMPRMNGLELIKSLQERPRIILTTAYREFAVEGFELDVLDYLVKPVTFERFLKSISKYHQYNILKQPTAIENREEAFGKAYMYFKVNKELVKIYLKEIIYIESIKDYVKIVMPGKSVITYQRIGYMEEKLPENKFVRIHKSYIISVDKIVSYNNEEVNVQSISLPIGRNFKQQFLRSLKSEV</sequence>
<feature type="modified residue" description="4-aspartylphosphate" evidence="1">
    <location>
        <position position="55"/>
    </location>
</feature>
<dbReference type="InterPro" id="IPR011006">
    <property type="entry name" value="CheY-like_superfamily"/>
</dbReference>
<dbReference type="EMBL" id="LVXG01000012">
    <property type="protein sequence ID" value="OQP50851.1"/>
    <property type="molecule type" value="Genomic_DNA"/>
</dbReference>
<protein>
    <submittedName>
        <fullName evidence="4">DNA-binding response regulator</fullName>
    </submittedName>
</protein>
<reference evidence="5" key="1">
    <citation type="submission" date="2016-04" db="EMBL/GenBank/DDBJ databases">
        <authorList>
            <person name="Chen L."/>
            <person name="Zhuang W."/>
            <person name="Wang G."/>
        </authorList>
    </citation>
    <scope>NUCLEOTIDE SEQUENCE [LARGE SCALE GENOMIC DNA]</scope>
    <source>
        <strain evidence="5">17621</strain>
    </source>
</reference>
<dbReference type="SUPFAM" id="SSF52172">
    <property type="entry name" value="CheY-like"/>
    <property type="match status" value="1"/>
</dbReference>
<dbReference type="OrthoDB" id="9787344at2"/>
<dbReference type="InterPro" id="IPR001789">
    <property type="entry name" value="Sig_transdc_resp-reg_receiver"/>
</dbReference>
<feature type="domain" description="Response regulatory" evidence="2">
    <location>
        <begin position="4"/>
        <end position="115"/>
    </location>
</feature>
<keyword evidence="1" id="KW-0597">Phosphoprotein</keyword>
<keyword evidence="5" id="KW-1185">Reference proteome</keyword>
<dbReference type="PROSITE" id="PS50930">
    <property type="entry name" value="HTH_LYTTR"/>
    <property type="match status" value="1"/>
</dbReference>
<dbReference type="PROSITE" id="PS50110">
    <property type="entry name" value="RESPONSE_REGULATORY"/>
    <property type="match status" value="1"/>
</dbReference>
<dbReference type="PANTHER" id="PTHR45526">
    <property type="entry name" value="TRANSCRIPTIONAL REGULATORY PROTEIN DPIA"/>
    <property type="match status" value="1"/>
</dbReference>
<evidence type="ECO:0000259" key="3">
    <source>
        <dbReference type="PROSITE" id="PS50930"/>
    </source>
</evidence>
<dbReference type="AlphaFoldDB" id="A0A1V9EXL2"/>
<dbReference type="Pfam" id="PF04397">
    <property type="entry name" value="LytTR"/>
    <property type="match status" value="1"/>
</dbReference>
<feature type="domain" description="HTH LytTR-type" evidence="3">
    <location>
        <begin position="138"/>
        <end position="207"/>
    </location>
</feature>
<dbReference type="RefSeq" id="WP_081199304.1">
    <property type="nucleotide sequence ID" value="NZ_FOCZ01000001.1"/>
</dbReference>
<dbReference type="STRING" id="354355.SAMN05660816_00295"/>
<dbReference type="PANTHER" id="PTHR45526:SF1">
    <property type="entry name" value="TRANSCRIPTIONAL REGULATORY PROTEIN DCUR-RELATED"/>
    <property type="match status" value="1"/>
</dbReference>
<dbReference type="Proteomes" id="UP000192610">
    <property type="component" value="Unassembled WGS sequence"/>
</dbReference>
<dbReference type="FunFam" id="3.40.50.2300:FF:000051">
    <property type="entry name" value="Two-component response regulator yehT"/>
    <property type="match status" value="1"/>
</dbReference>
<dbReference type="Gene3D" id="2.40.50.1020">
    <property type="entry name" value="LytTr DNA-binding domain"/>
    <property type="match status" value="1"/>
</dbReference>
<comment type="caution">
    <text evidence="4">The sequence shown here is derived from an EMBL/GenBank/DDBJ whole genome shotgun (WGS) entry which is preliminary data.</text>
</comment>
<evidence type="ECO:0000259" key="2">
    <source>
        <dbReference type="PROSITE" id="PS50110"/>
    </source>
</evidence>
<dbReference type="Pfam" id="PF00072">
    <property type="entry name" value="Response_reg"/>
    <property type="match status" value="1"/>
</dbReference>
<dbReference type="Gene3D" id="3.40.50.2300">
    <property type="match status" value="1"/>
</dbReference>
<dbReference type="InterPro" id="IPR051271">
    <property type="entry name" value="2C-system_Tx_regulators"/>
</dbReference>
<dbReference type="GO" id="GO:0000156">
    <property type="term" value="F:phosphorelay response regulator activity"/>
    <property type="evidence" value="ECO:0007669"/>
    <property type="project" value="TreeGrafter"/>
</dbReference>
<dbReference type="InterPro" id="IPR007492">
    <property type="entry name" value="LytTR_DNA-bd_dom"/>
</dbReference>
<evidence type="ECO:0000256" key="1">
    <source>
        <dbReference type="PROSITE-ProRule" id="PRU00169"/>
    </source>
</evidence>
<dbReference type="GO" id="GO:0003677">
    <property type="term" value="F:DNA binding"/>
    <property type="evidence" value="ECO:0007669"/>
    <property type="project" value="UniProtKB-KW"/>
</dbReference>
<proteinExistence type="predicted"/>
<keyword evidence="4" id="KW-0238">DNA-binding</keyword>
<evidence type="ECO:0000313" key="4">
    <source>
        <dbReference type="EMBL" id="OQP50851.1"/>
    </source>
</evidence>
<dbReference type="SMART" id="SM00448">
    <property type="entry name" value="REC"/>
    <property type="match status" value="1"/>
</dbReference>
<organism evidence="4 5">
    <name type="scientific">Niastella yeongjuensis</name>
    <dbReference type="NCBI Taxonomy" id="354355"/>
    <lineage>
        <taxon>Bacteria</taxon>
        <taxon>Pseudomonadati</taxon>
        <taxon>Bacteroidota</taxon>
        <taxon>Chitinophagia</taxon>
        <taxon>Chitinophagales</taxon>
        <taxon>Chitinophagaceae</taxon>
        <taxon>Niastella</taxon>
    </lineage>
</organism>
<evidence type="ECO:0000313" key="5">
    <source>
        <dbReference type="Proteomes" id="UP000192610"/>
    </source>
</evidence>
<name>A0A1V9EXL2_9BACT</name>
<gene>
    <name evidence="4" type="ORF">A4H97_03225</name>
</gene>
<accession>A0A1V9EXL2</accession>
<dbReference type="SMART" id="SM00850">
    <property type="entry name" value="LytTR"/>
    <property type="match status" value="1"/>
</dbReference>